<dbReference type="EMBL" id="BORB01000027">
    <property type="protein sequence ID" value="GIN58657.1"/>
    <property type="molecule type" value="Genomic_DNA"/>
</dbReference>
<protein>
    <submittedName>
        <fullName evidence="1">Uncharacterized protein</fullName>
    </submittedName>
</protein>
<reference evidence="1 2" key="1">
    <citation type="submission" date="2021-03" db="EMBL/GenBank/DDBJ databases">
        <title>Antimicrobial resistance genes in bacteria isolated from Japanese honey, and their potential for conferring macrolide and lincosamide resistance in the American foulbrood pathogen Paenibacillus larvae.</title>
        <authorList>
            <person name="Okamoto M."/>
            <person name="Kumagai M."/>
            <person name="Kanamori H."/>
            <person name="Takamatsu D."/>
        </authorList>
    </citation>
    <scope>NUCLEOTIDE SEQUENCE [LARGE SCALE GENOMIC DNA]</scope>
    <source>
        <strain evidence="1 2">J8TS2</strain>
    </source>
</reference>
<name>A0ABQ4KL98_9BACI</name>
<sequence>MEWRLATPAGMSVQLETLQERSDEAAQDTPRGKRPAETEINIFILPLTFIKNVPNRTFICIT</sequence>
<comment type="caution">
    <text evidence="1">The sequence shown here is derived from an EMBL/GenBank/DDBJ whole genome shotgun (WGS) entry which is preliminary data.</text>
</comment>
<evidence type="ECO:0000313" key="2">
    <source>
        <dbReference type="Proteomes" id="UP000679950"/>
    </source>
</evidence>
<accession>A0ABQ4KL98</accession>
<gene>
    <name evidence="1" type="ORF">J8TS2_29760</name>
</gene>
<dbReference type="Proteomes" id="UP000679950">
    <property type="component" value="Unassembled WGS sequence"/>
</dbReference>
<evidence type="ECO:0000313" key="1">
    <source>
        <dbReference type="EMBL" id="GIN58657.1"/>
    </source>
</evidence>
<organism evidence="1 2">
    <name type="scientific">Lederbergia ruris</name>
    <dbReference type="NCBI Taxonomy" id="217495"/>
    <lineage>
        <taxon>Bacteria</taxon>
        <taxon>Bacillati</taxon>
        <taxon>Bacillota</taxon>
        <taxon>Bacilli</taxon>
        <taxon>Bacillales</taxon>
        <taxon>Bacillaceae</taxon>
        <taxon>Lederbergia</taxon>
    </lineage>
</organism>
<proteinExistence type="predicted"/>
<keyword evidence="2" id="KW-1185">Reference proteome</keyword>